<feature type="domain" description="Response regulatory" evidence="2">
    <location>
        <begin position="7"/>
        <end position="125"/>
    </location>
</feature>
<sequence length="129" mass="13447">MSALPLTVVIADDSDAYRSGIARAVRAHGDLELVGEAIEGDGALAAIAELAPDVALLDVRMPGLDGLEVCERLRALNPAAATRVVLLSAYMDDAVVARAREAGADAYMSKTATRGEICSEAIRVVRGLQ</sequence>
<dbReference type="Gene3D" id="3.40.50.2300">
    <property type="match status" value="1"/>
</dbReference>
<dbReference type="InterPro" id="IPR011006">
    <property type="entry name" value="CheY-like_superfamily"/>
</dbReference>
<evidence type="ECO:0000256" key="1">
    <source>
        <dbReference type="PROSITE-ProRule" id="PRU00169"/>
    </source>
</evidence>
<evidence type="ECO:0000313" key="3">
    <source>
        <dbReference type="EMBL" id="XAY04255.1"/>
    </source>
</evidence>
<dbReference type="CDD" id="cd17535">
    <property type="entry name" value="REC_NarL-like"/>
    <property type="match status" value="1"/>
</dbReference>
<dbReference type="RefSeq" id="WP_354700797.1">
    <property type="nucleotide sequence ID" value="NZ_CP114014.1"/>
</dbReference>
<dbReference type="InterPro" id="IPR001789">
    <property type="entry name" value="Sig_transdc_resp-reg_receiver"/>
</dbReference>
<dbReference type="PROSITE" id="PS50110">
    <property type="entry name" value="RESPONSE_REGULATORY"/>
    <property type="match status" value="1"/>
</dbReference>
<dbReference type="Pfam" id="PF00072">
    <property type="entry name" value="Response_reg"/>
    <property type="match status" value="1"/>
</dbReference>
<accession>A0AAU7ARP2</accession>
<feature type="modified residue" description="4-aspartylphosphate" evidence="1">
    <location>
        <position position="58"/>
    </location>
</feature>
<dbReference type="PANTHER" id="PTHR45566:SF2">
    <property type="entry name" value="NARL SUBFAMILY"/>
    <property type="match status" value="1"/>
</dbReference>
<dbReference type="AlphaFoldDB" id="A0AAU7ARP2"/>
<organism evidence="3">
    <name type="scientific">Paraconexibacter sp. AEG42_29</name>
    <dbReference type="NCBI Taxonomy" id="2997339"/>
    <lineage>
        <taxon>Bacteria</taxon>
        <taxon>Bacillati</taxon>
        <taxon>Actinomycetota</taxon>
        <taxon>Thermoleophilia</taxon>
        <taxon>Solirubrobacterales</taxon>
        <taxon>Paraconexibacteraceae</taxon>
        <taxon>Paraconexibacter</taxon>
    </lineage>
</organism>
<dbReference type="PANTHER" id="PTHR45566">
    <property type="entry name" value="HTH-TYPE TRANSCRIPTIONAL REGULATOR YHJB-RELATED"/>
    <property type="match status" value="1"/>
</dbReference>
<dbReference type="EMBL" id="CP114014">
    <property type="protein sequence ID" value="XAY04255.1"/>
    <property type="molecule type" value="Genomic_DNA"/>
</dbReference>
<protein>
    <submittedName>
        <fullName evidence="3">Transcriptional regulatory protein NarL</fullName>
    </submittedName>
</protein>
<dbReference type="SUPFAM" id="SSF52172">
    <property type="entry name" value="CheY-like"/>
    <property type="match status" value="1"/>
</dbReference>
<gene>
    <name evidence="3" type="primary">narL_1</name>
    <name evidence="3" type="ORF">DSM112329_01087</name>
</gene>
<dbReference type="InterPro" id="IPR058245">
    <property type="entry name" value="NreC/VraR/RcsB-like_REC"/>
</dbReference>
<dbReference type="SMART" id="SM00448">
    <property type="entry name" value="REC"/>
    <property type="match status" value="1"/>
</dbReference>
<dbReference type="GO" id="GO:0000160">
    <property type="term" value="P:phosphorelay signal transduction system"/>
    <property type="evidence" value="ECO:0007669"/>
    <property type="project" value="InterPro"/>
</dbReference>
<dbReference type="KEGG" id="parq:DSM112329_01087"/>
<name>A0AAU7ARP2_9ACTN</name>
<keyword evidence="1" id="KW-0597">Phosphoprotein</keyword>
<evidence type="ECO:0000259" key="2">
    <source>
        <dbReference type="PROSITE" id="PS50110"/>
    </source>
</evidence>
<reference evidence="3" key="1">
    <citation type="submission" date="2022-12" db="EMBL/GenBank/DDBJ databases">
        <title>Paraconexibacter alkalitolerans sp. nov. and Baekduia alba sp. nov., isolated from soil and emended description of the genera Paraconexibacter (Chun et al., 2020) and Baekduia (An et al., 2020).</title>
        <authorList>
            <person name="Vieira S."/>
            <person name="Huber K.J."/>
            <person name="Geppert A."/>
            <person name="Wolf J."/>
            <person name="Neumann-Schaal M."/>
            <person name="Muesken M."/>
            <person name="Overmann J."/>
        </authorList>
    </citation>
    <scope>NUCLEOTIDE SEQUENCE</scope>
    <source>
        <strain evidence="3">AEG42_29</strain>
    </source>
</reference>
<proteinExistence type="predicted"/>
<dbReference type="InterPro" id="IPR051015">
    <property type="entry name" value="EvgA-like"/>
</dbReference>